<dbReference type="EMBL" id="CP016364">
    <property type="protein sequence ID" value="APG48168.1"/>
    <property type="molecule type" value="Genomic_DNA"/>
</dbReference>
<dbReference type="AlphaFoldDB" id="A0A1L3I7M2"/>
<dbReference type="PROSITE" id="PS50112">
    <property type="entry name" value="PAS"/>
    <property type="match status" value="1"/>
</dbReference>
<dbReference type="NCBIfam" id="TIGR00229">
    <property type="entry name" value="sensory_box"/>
    <property type="match status" value="1"/>
</dbReference>
<dbReference type="SUPFAM" id="SSF55785">
    <property type="entry name" value="PYP-like sensor domain (PAS domain)"/>
    <property type="match status" value="1"/>
</dbReference>
<dbReference type="Gene3D" id="3.30.450.20">
    <property type="entry name" value="PAS domain"/>
    <property type="match status" value="1"/>
</dbReference>
<dbReference type="Pfam" id="PF13426">
    <property type="entry name" value="PAS_9"/>
    <property type="match status" value="1"/>
</dbReference>
<dbReference type="InterPro" id="IPR000014">
    <property type="entry name" value="PAS"/>
</dbReference>
<dbReference type="InterPro" id="IPR035965">
    <property type="entry name" value="PAS-like_dom_sf"/>
</dbReference>
<dbReference type="Proteomes" id="UP000183859">
    <property type="component" value="Chromosome"/>
</dbReference>
<feature type="domain" description="PAS" evidence="1">
    <location>
        <begin position="1"/>
        <end position="48"/>
    </location>
</feature>
<dbReference type="RefSeq" id="WP_072505540.1">
    <property type="nucleotide sequence ID" value="NZ_CP016364.1"/>
</dbReference>
<proteinExistence type="predicted"/>
<evidence type="ECO:0000313" key="3">
    <source>
        <dbReference type="Proteomes" id="UP000183859"/>
    </source>
</evidence>
<name>A0A1L3I7M2_9RHOB</name>
<dbReference type="OrthoDB" id="489241at2"/>
<protein>
    <submittedName>
        <fullName evidence="2">PAS domain protein</fullName>
    </submittedName>
</protein>
<accession>A0A1L3I7M2</accession>
<dbReference type="KEGG" id="php:PhaeoP97_02791"/>
<sequence length="227" mass="25266">MDLLGNLLRHSSLPLSLLDPGKDEIELTFVNKAFEKMTGYRRQDLIDRPCPLFQGPTIDGNAVSDLKIARDEGKRVSRVFWVTTADGEPFECLTYIDPIEVSPGVVVMLGCHFALSPALSKAPRTGHFANGSFLPSELPAPTGENAINVGENRNSEILNFEDSKDELLDYARKALLRCIEMRRNTLYSRIDLYFNRRRGNLMGGQPDDIDAAAMARDPLLGRRGNQA</sequence>
<organism evidence="2 3">
    <name type="scientific">Phaeobacter porticola</name>
    <dbReference type="NCBI Taxonomy" id="1844006"/>
    <lineage>
        <taxon>Bacteria</taxon>
        <taxon>Pseudomonadati</taxon>
        <taxon>Pseudomonadota</taxon>
        <taxon>Alphaproteobacteria</taxon>
        <taxon>Rhodobacterales</taxon>
        <taxon>Roseobacteraceae</taxon>
        <taxon>Phaeobacter</taxon>
    </lineage>
</organism>
<evidence type="ECO:0000313" key="2">
    <source>
        <dbReference type="EMBL" id="APG48168.1"/>
    </source>
</evidence>
<evidence type="ECO:0000259" key="1">
    <source>
        <dbReference type="PROSITE" id="PS50112"/>
    </source>
</evidence>
<dbReference type="STRING" id="1844006.PhaeoP97_02791"/>
<reference evidence="3" key="1">
    <citation type="submission" date="2016-07" db="EMBL/GenBank/DDBJ databases">
        <title>Phaeobacter portensis sp. nov., a tropodithietic acid producing bacterium isolated from a German harbor.</title>
        <authorList>
            <person name="Freese H.M."/>
            <person name="Bunk B."/>
            <person name="Breider S."/>
            <person name="Brinkhoff T."/>
        </authorList>
    </citation>
    <scope>NUCLEOTIDE SEQUENCE [LARGE SCALE GENOMIC DNA]</scope>
    <source>
        <strain evidence="3">P97</strain>
    </source>
</reference>
<keyword evidence="3" id="KW-1185">Reference proteome</keyword>
<dbReference type="CDD" id="cd00130">
    <property type="entry name" value="PAS"/>
    <property type="match status" value="1"/>
</dbReference>
<gene>
    <name evidence="2" type="ORF">PhaeoP97_02791</name>
</gene>